<reference evidence="1" key="1">
    <citation type="journal article" date="2024" name="Gigascience">
        <title>Chromosome-level genome of the poultry shaft louse Menopon gallinae provides insight into the host-switching and adaptive evolution of parasitic lice.</title>
        <authorList>
            <person name="Xu Y."/>
            <person name="Ma L."/>
            <person name="Liu S."/>
            <person name="Liang Y."/>
            <person name="Liu Q."/>
            <person name="He Z."/>
            <person name="Tian L."/>
            <person name="Duan Y."/>
            <person name="Cai W."/>
            <person name="Li H."/>
            <person name="Song F."/>
        </authorList>
    </citation>
    <scope>NUCLEOTIDE SEQUENCE</scope>
    <source>
        <strain evidence="1">Cailab_2023a</strain>
    </source>
</reference>
<organism evidence="1">
    <name type="scientific">Menopon gallinae</name>
    <name type="common">poultry shaft louse</name>
    <dbReference type="NCBI Taxonomy" id="328185"/>
    <lineage>
        <taxon>Eukaryota</taxon>
        <taxon>Metazoa</taxon>
        <taxon>Ecdysozoa</taxon>
        <taxon>Arthropoda</taxon>
        <taxon>Hexapoda</taxon>
        <taxon>Insecta</taxon>
        <taxon>Pterygota</taxon>
        <taxon>Neoptera</taxon>
        <taxon>Paraneoptera</taxon>
        <taxon>Psocodea</taxon>
        <taxon>Troctomorpha</taxon>
        <taxon>Phthiraptera</taxon>
        <taxon>Amblycera</taxon>
        <taxon>Menoponidae</taxon>
        <taxon>Menopon</taxon>
    </lineage>
</organism>
<dbReference type="AlphaFoldDB" id="A0AAW2HIW2"/>
<gene>
    <name evidence="1" type="ORF">PYX00_007368</name>
</gene>
<protein>
    <submittedName>
        <fullName evidence="1">Uncharacterized protein</fullName>
    </submittedName>
</protein>
<dbReference type="EMBL" id="JARGDH010000004">
    <property type="protein sequence ID" value="KAL0269734.1"/>
    <property type="molecule type" value="Genomic_DNA"/>
</dbReference>
<proteinExistence type="predicted"/>
<name>A0AAW2HIW2_9NEOP</name>
<accession>A0AAW2HIW2</accession>
<evidence type="ECO:0000313" key="1">
    <source>
        <dbReference type="EMBL" id="KAL0269734.1"/>
    </source>
</evidence>
<comment type="caution">
    <text evidence="1">The sequence shown here is derived from an EMBL/GenBank/DDBJ whole genome shotgun (WGS) entry which is preliminary data.</text>
</comment>
<sequence>MARTGKKLDLIPELTTHKNDYKPWPIPKHNAPPKAKLFQGTVKPKQPVKYPQLDYQSHFEYQARVPFDLHIVPDPITGQNPWCRRKTIEKSEEAIQPTDRLVLKIPGKSELELTDEEIIRNVLVSTYSQTHRKLYAEASLKVPNPPEKAKSVLINDDVRFKPKLYPPLALGWVNAAKHWDCLQNRILVDPTRTFWLRKGPEVECFSRTNINDIIPNETKQEIRCLIEEDRLRLPFMKTVKGYQGYRQIAAKGVPLARSKDFDF</sequence>